<evidence type="ECO:0000259" key="1">
    <source>
        <dbReference type="Pfam" id="PF17775"/>
    </source>
</evidence>
<keyword evidence="3" id="KW-1185">Reference proteome</keyword>
<dbReference type="Gene3D" id="3.10.450.50">
    <property type="match status" value="1"/>
</dbReference>
<dbReference type="Pfam" id="PF17775">
    <property type="entry name" value="YchJ_M-like"/>
    <property type="match status" value="1"/>
</dbReference>
<comment type="caution">
    <text evidence="2">The sequence shown here is derived from an EMBL/GenBank/DDBJ whole genome shotgun (WGS) entry which is preliminary data.</text>
</comment>
<dbReference type="Pfam" id="PF02810">
    <property type="entry name" value="SEC-C"/>
    <property type="match status" value="1"/>
</dbReference>
<dbReference type="InterPro" id="IPR004027">
    <property type="entry name" value="SEC_C_motif"/>
</dbReference>
<dbReference type="PANTHER" id="PTHR33747">
    <property type="entry name" value="UPF0225 PROTEIN SCO1677"/>
    <property type="match status" value="1"/>
</dbReference>
<feature type="domain" description="YchJ-like middle NTF2-like" evidence="1">
    <location>
        <begin position="34"/>
        <end position="120"/>
    </location>
</feature>
<dbReference type="RefSeq" id="WP_107136408.1">
    <property type="nucleotide sequence ID" value="NZ_PYSV01000001.1"/>
</dbReference>
<dbReference type="EMBL" id="PYSV01000001">
    <property type="protein sequence ID" value="PTA69816.1"/>
    <property type="molecule type" value="Genomic_DNA"/>
</dbReference>
<reference evidence="2 3" key="1">
    <citation type="submission" date="2018-03" db="EMBL/GenBank/DDBJ databases">
        <title>Draft genome of Deinococcus sp. OD32.</title>
        <authorList>
            <person name="Wang X.-P."/>
            <person name="Du Z.-J."/>
        </authorList>
    </citation>
    <scope>NUCLEOTIDE SEQUENCE [LARGE SCALE GENOMIC DNA]</scope>
    <source>
        <strain evidence="2 3">OD32</strain>
    </source>
</reference>
<dbReference type="InterPro" id="IPR048469">
    <property type="entry name" value="YchJ-like_M"/>
</dbReference>
<proteinExistence type="predicted"/>
<accession>A0A2T3WD46</accession>
<evidence type="ECO:0000313" key="3">
    <source>
        <dbReference type="Proteomes" id="UP000240317"/>
    </source>
</evidence>
<dbReference type="InterPro" id="IPR032710">
    <property type="entry name" value="NTF2-like_dom_sf"/>
</dbReference>
<dbReference type="OrthoDB" id="21421at2"/>
<dbReference type="SUPFAM" id="SSF54427">
    <property type="entry name" value="NTF2-like"/>
    <property type="match status" value="1"/>
</dbReference>
<dbReference type="AlphaFoldDB" id="A0A2T3WD46"/>
<sequence length="136" mass="15032">MALVYPPFKSCPCGSGRSYAHCCSPLHAGGWAQTPEALMRSRYCAYALGDAGYVLRTWHPDTRPGTLTLQPGTRYVGLRIHRAGGDEVEFTAQLKLPDGERYSFRERSVFQQEGGQWFYLREAQTAGAGTGERATP</sequence>
<dbReference type="PANTHER" id="PTHR33747:SF1">
    <property type="entry name" value="ADENYLATE CYCLASE-ASSOCIATED CAP C-TERMINAL DOMAIN-CONTAINING PROTEIN"/>
    <property type="match status" value="1"/>
</dbReference>
<dbReference type="Proteomes" id="UP000240317">
    <property type="component" value="Unassembled WGS sequence"/>
</dbReference>
<name>A0A2T3WD46_9DEIO</name>
<organism evidence="2 3">
    <name type="scientific">Deinococcus arcticus</name>
    <dbReference type="NCBI Taxonomy" id="2136176"/>
    <lineage>
        <taxon>Bacteria</taxon>
        <taxon>Thermotogati</taxon>
        <taxon>Deinococcota</taxon>
        <taxon>Deinococci</taxon>
        <taxon>Deinococcales</taxon>
        <taxon>Deinococcaceae</taxon>
        <taxon>Deinococcus</taxon>
    </lineage>
</organism>
<protein>
    <recommendedName>
        <fullName evidence="1">YchJ-like middle NTF2-like domain-containing protein</fullName>
    </recommendedName>
</protein>
<evidence type="ECO:0000313" key="2">
    <source>
        <dbReference type="EMBL" id="PTA69816.1"/>
    </source>
</evidence>
<gene>
    <name evidence="2" type="ORF">C8263_02060</name>
</gene>